<feature type="region of interest" description="Disordered" evidence="1">
    <location>
        <begin position="1"/>
        <end position="77"/>
    </location>
</feature>
<evidence type="ECO:0000256" key="1">
    <source>
        <dbReference type="SAM" id="MobiDB-lite"/>
    </source>
</evidence>
<evidence type="ECO:0000313" key="3">
    <source>
        <dbReference type="EMBL" id="KAG7098015.1"/>
    </source>
</evidence>
<dbReference type="RefSeq" id="XP_043014485.1">
    <property type="nucleotide sequence ID" value="XM_043149877.1"/>
</dbReference>
<dbReference type="AlphaFoldDB" id="A0A9P7V0L3"/>
<reference evidence="3" key="1">
    <citation type="journal article" date="2021" name="Genome Biol. Evol.">
        <title>The assembled and annotated genome of the fairy-ring fungus Marasmius oreades.</title>
        <authorList>
            <person name="Hiltunen M."/>
            <person name="Ament-Velasquez S.L."/>
            <person name="Johannesson H."/>
        </authorList>
    </citation>
    <scope>NUCLEOTIDE SEQUENCE</scope>
    <source>
        <strain evidence="3">03SP1</strain>
    </source>
</reference>
<dbReference type="CDD" id="cd09917">
    <property type="entry name" value="F-box_SF"/>
    <property type="match status" value="1"/>
</dbReference>
<dbReference type="SUPFAM" id="SSF81383">
    <property type="entry name" value="F-box domain"/>
    <property type="match status" value="1"/>
</dbReference>
<dbReference type="OrthoDB" id="2322499at2759"/>
<dbReference type="SMART" id="SM00256">
    <property type="entry name" value="FBOX"/>
    <property type="match status" value="1"/>
</dbReference>
<dbReference type="PROSITE" id="PS50181">
    <property type="entry name" value="FBOX"/>
    <property type="match status" value="1"/>
</dbReference>
<sequence>MDGRRQSARLKPLPQKTFNQDNSESDDELRKETGRRKRTLKQMRDEESFRGGNDIGSSPKKKRAKTSTSSTSGRGKLNLLPTMPMDVLYTIFSYLPPKSLLALAKVNRIFHKGLTSPGIMFIWARIRKACKAPDPFPGALSELDWVRLLFGSNHCKECGNKGVQNINFILHKRICFACVKRAGVSKGRFNHSYPGVDKGVLDLILPTDGGHKTGHTQYYNRDEINRVLSSLNACQNPEELEQYKEERRKYLERLKVHAQVCSRWVYDDQERHAEDAENVRAAHFEAISSRLVALGYTDKDILGVKNISCVYKDQLLTNHGWAKIKNEVLETVLYYRVIRLLDEQTEIVTSRCGLIAQGYTNYKKSLKPEEWHLLPCIETVWLFPSMAAVLGLPDSVNVTEDDLAGPLSSLPEDLRTEMDKILGAIAYGYRIANAVAWACQPYSPTGPTGFSDFVESFAGHRLWDGPATVQARCFTCDSVCTSVHTLARHLTGPCKLQNARAGGSVPGLRVGFDVFFSRSSACLVWATGLDIAKATVHDMDDRGAFYQCLKCPTPFIGTWRECILHAFERLPTQYCSHENIFDQGLDDPIFKVLDDEPSDSRICWTCNHCAAHVEELETRESVVAHLRDQHGITEPHVPKDFFYIDRVSHNDL</sequence>
<dbReference type="EMBL" id="CM032182">
    <property type="protein sequence ID" value="KAG7098015.1"/>
    <property type="molecule type" value="Genomic_DNA"/>
</dbReference>
<feature type="compositionally biased region" description="Low complexity" evidence="1">
    <location>
        <begin position="66"/>
        <end position="76"/>
    </location>
</feature>
<comment type="caution">
    <text evidence="3">The sequence shown here is derived from an EMBL/GenBank/DDBJ whole genome shotgun (WGS) entry which is preliminary data.</text>
</comment>
<proteinExistence type="predicted"/>
<feature type="domain" description="F-box" evidence="2">
    <location>
        <begin position="77"/>
        <end position="126"/>
    </location>
</feature>
<name>A0A9P7V0L3_9AGAR</name>
<dbReference type="InterPro" id="IPR036047">
    <property type="entry name" value="F-box-like_dom_sf"/>
</dbReference>
<dbReference type="InterPro" id="IPR001810">
    <property type="entry name" value="F-box_dom"/>
</dbReference>
<gene>
    <name evidence="3" type="ORF">E1B28_005322</name>
</gene>
<evidence type="ECO:0000259" key="2">
    <source>
        <dbReference type="PROSITE" id="PS50181"/>
    </source>
</evidence>
<dbReference type="GeneID" id="66074398"/>
<evidence type="ECO:0000313" key="4">
    <source>
        <dbReference type="Proteomes" id="UP001049176"/>
    </source>
</evidence>
<protein>
    <recommendedName>
        <fullName evidence="2">F-box domain-containing protein</fullName>
    </recommendedName>
</protein>
<dbReference type="Pfam" id="PF12937">
    <property type="entry name" value="F-box-like"/>
    <property type="match status" value="1"/>
</dbReference>
<dbReference type="Proteomes" id="UP001049176">
    <property type="component" value="Chromosome 2"/>
</dbReference>
<accession>A0A9P7V0L3</accession>
<keyword evidence="4" id="KW-1185">Reference proteome</keyword>
<organism evidence="3 4">
    <name type="scientific">Marasmius oreades</name>
    <name type="common">fairy-ring Marasmius</name>
    <dbReference type="NCBI Taxonomy" id="181124"/>
    <lineage>
        <taxon>Eukaryota</taxon>
        <taxon>Fungi</taxon>
        <taxon>Dikarya</taxon>
        <taxon>Basidiomycota</taxon>
        <taxon>Agaricomycotina</taxon>
        <taxon>Agaricomycetes</taxon>
        <taxon>Agaricomycetidae</taxon>
        <taxon>Agaricales</taxon>
        <taxon>Marasmiineae</taxon>
        <taxon>Marasmiaceae</taxon>
        <taxon>Marasmius</taxon>
    </lineage>
</organism>